<evidence type="ECO:0000256" key="11">
    <source>
        <dbReference type="ARBA" id="ARBA00023180"/>
    </source>
</evidence>
<feature type="compositionally biased region" description="Polar residues" evidence="19">
    <location>
        <begin position="702"/>
        <end position="711"/>
    </location>
</feature>
<evidence type="ECO:0000256" key="13">
    <source>
        <dbReference type="ARBA" id="ARBA00023286"/>
    </source>
</evidence>
<dbReference type="InterPro" id="IPR028082">
    <property type="entry name" value="Peripla_BP_I"/>
</dbReference>
<evidence type="ECO:0000256" key="16">
    <source>
        <dbReference type="PIRSR" id="PIRSR601508-1"/>
    </source>
</evidence>
<feature type="compositionally biased region" description="Basic and acidic residues" evidence="19">
    <location>
        <begin position="991"/>
        <end position="1040"/>
    </location>
</feature>
<evidence type="ECO:0000256" key="15">
    <source>
        <dbReference type="ARBA" id="ARBA00034100"/>
    </source>
</evidence>
<evidence type="ECO:0000313" key="25">
    <source>
        <dbReference type="Proteomes" id="UP001497525"/>
    </source>
</evidence>
<organism evidence="24 25">
    <name type="scientific">Calicophoron daubneyi</name>
    <name type="common">Rumen fluke</name>
    <name type="synonym">Paramphistomum daubneyi</name>
    <dbReference type="NCBI Taxonomy" id="300641"/>
    <lineage>
        <taxon>Eukaryota</taxon>
        <taxon>Metazoa</taxon>
        <taxon>Spiralia</taxon>
        <taxon>Lophotrochozoa</taxon>
        <taxon>Platyhelminthes</taxon>
        <taxon>Trematoda</taxon>
        <taxon>Digenea</taxon>
        <taxon>Plagiorchiida</taxon>
        <taxon>Pronocephalata</taxon>
        <taxon>Paramphistomoidea</taxon>
        <taxon>Paramphistomidae</taxon>
        <taxon>Calicophoron</taxon>
    </lineage>
</organism>
<evidence type="ECO:0000313" key="24">
    <source>
        <dbReference type="EMBL" id="CAL5139701.1"/>
    </source>
</evidence>
<evidence type="ECO:0000256" key="20">
    <source>
        <dbReference type="SAM" id="Phobius"/>
    </source>
</evidence>
<feature type="transmembrane region" description="Helical" evidence="20">
    <location>
        <begin position="646"/>
        <end position="664"/>
    </location>
</feature>
<evidence type="ECO:0000256" key="3">
    <source>
        <dbReference type="ARBA" id="ARBA00022475"/>
    </source>
</evidence>
<evidence type="ECO:0000259" key="23">
    <source>
        <dbReference type="SMART" id="SM00918"/>
    </source>
</evidence>
<dbReference type="EMBL" id="CAXLJL010000623">
    <property type="protein sequence ID" value="CAL5139701.1"/>
    <property type="molecule type" value="Genomic_DNA"/>
</dbReference>
<feature type="binding site" evidence="16">
    <location>
        <position position="600"/>
    </location>
    <ligand>
        <name>L-glutamate</name>
        <dbReference type="ChEBI" id="CHEBI:29985"/>
    </ligand>
</feature>
<dbReference type="PANTHER" id="PTHR18966">
    <property type="entry name" value="IONOTROPIC GLUTAMATE RECEPTOR"/>
    <property type="match status" value="1"/>
</dbReference>
<evidence type="ECO:0000256" key="21">
    <source>
        <dbReference type="SAM" id="SignalP"/>
    </source>
</evidence>
<feature type="transmembrane region" description="Helical" evidence="20">
    <location>
        <begin position="752"/>
        <end position="774"/>
    </location>
</feature>
<feature type="domain" description="Ionotropic glutamate receptor C-terminal" evidence="22">
    <location>
        <begin position="525"/>
        <end position="913"/>
    </location>
</feature>
<evidence type="ECO:0000256" key="5">
    <source>
        <dbReference type="ARBA" id="ARBA00022989"/>
    </source>
</evidence>
<keyword evidence="12" id="KW-0628">Postsynaptic cell membrane</keyword>
<evidence type="ECO:0008006" key="26">
    <source>
        <dbReference type="Google" id="ProtNLM"/>
    </source>
</evidence>
<evidence type="ECO:0000259" key="22">
    <source>
        <dbReference type="SMART" id="SM00079"/>
    </source>
</evidence>
<dbReference type="Pfam" id="PF10613">
    <property type="entry name" value="Lig_chan-Glu_bd"/>
    <property type="match status" value="1"/>
</dbReference>
<keyword evidence="21" id="KW-0732">Signal</keyword>
<evidence type="ECO:0000256" key="2">
    <source>
        <dbReference type="ARBA" id="ARBA00022448"/>
    </source>
</evidence>
<dbReference type="SMART" id="SM00079">
    <property type="entry name" value="PBPe"/>
    <property type="match status" value="1"/>
</dbReference>
<keyword evidence="11" id="KW-0325">Glycoprotein</keyword>
<comment type="subcellular location">
    <subcellularLocation>
        <location evidence="1">Cell membrane</location>
        <topology evidence="1">Multi-pass membrane protein</topology>
    </subcellularLocation>
    <subcellularLocation>
        <location evidence="15">Postsynaptic cell membrane</location>
    </subcellularLocation>
</comment>
<evidence type="ECO:0000256" key="17">
    <source>
        <dbReference type="PIRSR" id="PIRSR601508-2"/>
    </source>
</evidence>
<keyword evidence="4 20" id="KW-0812">Transmembrane</keyword>
<feature type="region of interest" description="Disordered" evidence="19">
    <location>
        <begin position="695"/>
        <end position="714"/>
    </location>
</feature>
<dbReference type="GO" id="GO:0045211">
    <property type="term" value="C:postsynaptic membrane"/>
    <property type="evidence" value="ECO:0007669"/>
    <property type="project" value="UniProtKB-SubCell"/>
</dbReference>
<dbReference type="AlphaFoldDB" id="A0AAV2TS61"/>
<dbReference type="SUPFAM" id="SSF81324">
    <property type="entry name" value="Voltage-gated potassium channels"/>
    <property type="match status" value="1"/>
</dbReference>
<keyword evidence="9 20" id="KW-0472">Membrane</keyword>
<protein>
    <recommendedName>
        <fullName evidence="26">Glutamate [NMDA] receptor subunit 1</fullName>
    </recommendedName>
</protein>
<feature type="chain" id="PRO_5043360075" description="Glutamate [NMDA] receptor subunit 1" evidence="21">
    <location>
        <begin position="23"/>
        <end position="1040"/>
    </location>
</feature>
<dbReference type="InterPro" id="IPR001828">
    <property type="entry name" value="ANF_lig-bd_rcpt"/>
</dbReference>
<dbReference type="Gene3D" id="3.40.190.10">
    <property type="entry name" value="Periplasmic binding protein-like II"/>
    <property type="match status" value="2"/>
</dbReference>
<dbReference type="Pfam" id="PF01094">
    <property type="entry name" value="ANF_receptor"/>
    <property type="match status" value="1"/>
</dbReference>
<gene>
    <name evidence="24" type="ORF">CDAUBV1_LOCUS14816</name>
</gene>
<evidence type="ECO:0000256" key="6">
    <source>
        <dbReference type="ARBA" id="ARBA00023018"/>
    </source>
</evidence>
<dbReference type="SMART" id="SM00918">
    <property type="entry name" value="Lig_chan-Glu_bd"/>
    <property type="match status" value="1"/>
</dbReference>
<feature type="binding site" evidence="16">
    <location>
        <position position="850"/>
    </location>
    <ligand>
        <name>L-glutamate</name>
        <dbReference type="ChEBI" id="CHEBI:29985"/>
    </ligand>
</feature>
<dbReference type="GO" id="GO:0038023">
    <property type="term" value="F:signaling receptor activity"/>
    <property type="evidence" value="ECO:0007669"/>
    <property type="project" value="InterPro"/>
</dbReference>
<dbReference type="InterPro" id="IPR019594">
    <property type="entry name" value="Glu/Gly-bd"/>
</dbReference>
<dbReference type="InterPro" id="IPR001320">
    <property type="entry name" value="Iontro_rcpt_C"/>
</dbReference>
<dbReference type="FunFam" id="3.40.190.10:FF:000078">
    <property type="entry name" value="glutamate receptor ionotropic, NMDA 3B"/>
    <property type="match status" value="1"/>
</dbReference>
<feature type="signal peptide" evidence="21">
    <location>
        <begin position="1"/>
        <end position="22"/>
    </location>
</feature>
<evidence type="ECO:0000256" key="4">
    <source>
        <dbReference type="ARBA" id="ARBA00022692"/>
    </source>
</evidence>
<dbReference type="GO" id="GO:0043226">
    <property type="term" value="C:organelle"/>
    <property type="evidence" value="ECO:0007669"/>
    <property type="project" value="UniProtKB-ARBA"/>
</dbReference>
<feature type="site" description="Interaction with the cone snail toxin Con-ikot-ikot" evidence="17">
    <location>
        <position position="812"/>
    </location>
</feature>
<keyword evidence="13" id="KW-1071">Ligand-gated ion channel</keyword>
<evidence type="ECO:0000256" key="19">
    <source>
        <dbReference type="SAM" id="MobiDB-lite"/>
    </source>
</evidence>
<dbReference type="FunFam" id="3.40.190.10:FF:000010">
    <property type="entry name" value="glutamate receptor ionotropic, NMDA 1 isoform X1"/>
    <property type="match status" value="1"/>
</dbReference>
<dbReference type="SUPFAM" id="SSF53822">
    <property type="entry name" value="Periplasmic binding protein-like I"/>
    <property type="match status" value="1"/>
</dbReference>
<dbReference type="Proteomes" id="UP001497525">
    <property type="component" value="Unassembled WGS sequence"/>
</dbReference>
<keyword evidence="8" id="KW-0406">Ion transport</keyword>
<keyword evidence="18" id="KW-1015">Disulfide bond</keyword>
<dbReference type="InterPro" id="IPR001508">
    <property type="entry name" value="Iono_Glu_rcpt_met"/>
</dbReference>
<feature type="binding site" evidence="16">
    <location>
        <position position="602"/>
    </location>
    <ligand>
        <name>L-glutamate</name>
        <dbReference type="ChEBI" id="CHEBI:29985"/>
    </ligand>
</feature>
<name>A0AAV2TS61_CALDB</name>
<dbReference type="Gene3D" id="3.40.50.2300">
    <property type="match status" value="2"/>
</dbReference>
<evidence type="ECO:0000256" key="18">
    <source>
        <dbReference type="PIRSR" id="PIRSR601508-3"/>
    </source>
</evidence>
<dbReference type="SUPFAM" id="SSF53850">
    <property type="entry name" value="Periplasmic binding protein-like II"/>
    <property type="match status" value="1"/>
</dbReference>
<evidence type="ECO:0000256" key="7">
    <source>
        <dbReference type="ARBA" id="ARBA00023054"/>
    </source>
</evidence>
<keyword evidence="7" id="KW-0175">Coiled coil</keyword>
<keyword evidence="3" id="KW-1003">Cell membrane</keyword>
<keyword evidence="14" id="KW-0407">Ion channel</keyword>
<feature type="transmembrane region" description="Helical" evidence="20">
    <location>
        <begin position="933"/>
        <end position="953"/>
    </location>
</feature>
<dbReference type="GO" id="GO:0015276">
    <property type="term" value="F:ligand-gated monoatomic ion channel activity"/>
    <property type="evidence" value="ECO:0007669"/>
    <property type="project" value="InterPro"/>
</dbReference>
<sequence length="1040" mass="117052">MRFQMVLLVFLLFCVCFPQVLSVEFTIGALLSNENILSKFERMVTAVSDEVGDEIIKFQATGEILSINALKATDQVCSLFNLTSGRIFALIISHPSGASGAPPLSVSFTSSFYYLPTIGVSARQAVFSDKYSHASFLRTVPPFSREAEIWADLIIAFQWREVCVIHSDDQDAKFLMSRLERASWRFSTAKAYFKITRQIVVNTDEEDAARMRDFVTLLMPIKKEQTRVVLVFLRRSFAEYVFAAARKLGMLEAEWAWIVTEQALQASNIPQGVIGVRLREANELDHVADAVRVATTGIMAMARQHPDAMQALHSARTCSEDPLEIRSRPRKDGQVYIWNEYAVKLYQQMLKVRFEDGRTGRVEFDENGDRVRPIYEIVNAQMAGERTSSGTHLPGPSVFKRPDLVTVGSYGIPQVPPSDWLSDIPYPLMLSVNMSMLVWPGNSIVERYQLVCVKRDKEDHCHSTEKRLVPAAPISFKKKTHLTVVTSKSIPFVYTRPKRQDERCNESDDPLMPRMEVECTHTDPVTGVTTYHCCYGYCIDLLRHLANRTGVEVNPTLFTYDLHLVGDGQVGEEIVENDTRKWTGIVGELLSGMADLAVAPMSITPERASRVEFSKPFKYLGITILIKREQAKSNLGSFLQPFENTLWVLVALSVHVVAWALYLMDRFSPYGPAKLRRWAKQQGLAKPEYWFAREEVEKGQSPKPQTTLTTSDGDDEGLTLSSAVYFAWGILLNSGIGEGTPRAFSTRVFGMVWAGFAMIITASYTANLAAFLVLDRPESYLSGIDDMRQLRNPQKDFTFATVRGSPVEMHFKRQIEYSTMYRTMAAHNYPSVDEAISAVKSGALKAFIWDSARLNYEAAQHCDLITTGEVFGRSGYGLAMKRDNPWLHELSQAVLNFHERGIMEKLDTRWIHVSGESCEKTEASPATLGLSNIAGVFIMIAAGIANGCLILLVEILCRKKKRNALVAHAFHHWRDTVKEKKLTDNAAEQNMLKKDDEKLKRDSQWVSKEEKPVTSADKSHSGRLTGKGETERLRSVHEKA</sequence>
<keyword evidence="6" id="KW-0770">Synapse</keyword>
<proteinExistence type="predicted"/>
<dbReference type="InterPro" id="IPR015683">
    <property type="entry name" value="Ionotropic_Glu_rcpt"/>
</dbReference>
<keyword evidence="5 20" id="KW-1133">Transmembrane helix</keyword>
<evidence type="ECO:0000256" key="12">
    <source>
        <dbReference type="ARBA" id="ARBA00023257"/>
    </source>
</evidence>
<feature type="binding site" evidence="16">
    <location>
        <position position="607"/>
    </location>
    <ligand>
        <name>L-glutamate</name>
        <dbReference type="ChEBI" id="CHEBI:29985"/>
    </ligand>
</feature>
<keyword evidence="2" id="KW-0813">Transport</keyword>
<feature type="region of interest" description="Disordered" evidence="19">
    <location>
        <begin position="988"/>
        <end position="1040"/>
    </location>
</feature>
<comment type="caution">
    <text evidence="24">The sequence shown here is derived from an EMBL/GenBank/DDBJ whole genome shotgun (WGS) entry which is preliminary data.</text>
</comment>
<feature type="disulfide bond" evidence="18">
    <location>
        <begin position="862"/>
        <end position="918"/>
    </location>
</feature>
<evidence type="ECO:0000256" key="14">
    <source>
        <dbReference type="ARBA" id="ARBA00023303"/>
    </source>
</evidence>
<accession>A0AAV2TS61</accession>
<evidence type="ECO:0000256" key="8">
    <source>
        <dbReference type="ARBA" id="ARBA00023065"/>
    </source>
</evidence>
<keyword evidence="10" id="KW-0675">Receptor</keyword>
<dbReference type="PRINTS" id="PR00177">
    <property type="entry name" value="NMDARECEPTOR"/>
</dbReference>
<feature type="site" description="Crucial to convey clamshell closure to channel opening" evidence="17">
    <location>
        <position position="781"/>
    </location>
</feature>
<feature type="domain" description="Ionotropic glutamate receptor L-glutamate and glycine-binding" evidence="23">
    <location>
        <begin position="524"/>
        <end position="591"/>
    </location>
</feature>
<evidence type="ECO:0000256" key="1">
    <source>
        <dbReference type="ARBA" id="ARBA00004651"/>
    </source>
</evidence>
<reference evidence="24" key="1">
    <citation type="submission" date="2024-06" db="EMBL/GenBank/DDBJ databases">
        <authorList>
            <person name="Liu X."/>
            <person name="Lenzi L."/>
            <person name="Haldenby T S."/>
            <person name="Uol C."/>
        </authorList>
    </citation>
    <scope>NUCLEOTIDE SEQUENCE</scope>
</reference>
<dbReference type="Pfam" id="PF00060">
    <property type="entry name" value="Lig_chan"/>
    <property type="match status" value="1"/>
</dbReference>
<evidence type="ECO:0000256" key="10">
    <source>
        <dbReference type="ARBA" id="ARBA00023170"/>
    </source>
</evidence>
<evidence type="ECO:0000256" key="9">
    <source>
        <dbReference type="ARBA" id="ARBA00023136"/>
    </source>
</evidence>